<reference evidence="1 2" key="1">
    <citation type="journal article" date="2014" name="Curr. Biol.">
        <title>The genome of the clonal raider ant Cerapachys biroi.</title>
        <authorList>
            <person name="Oxley P.R."/>
            <person name="Ji L."/>
            <person name="Fetter-Pruneda I."/>
            <person name="McKenzie S.K."/>
            <person name="Li C."/>
            <person name="Hu H."/>
            <person name="Zhang G."/>
            <person name="Kronauer D.J."/>
        </authorList>
    </citation>
    <scope>NUCLEOTIDE SEQUENCE [LARGE SCALE GENOMIC DNA]</scope>
</reference>
<name>A0A026VUC8_OOCBI</name>
<keyword evidence="2" id="KW-1185">Reference proteome</keyword>
<evidence type="ECO:0000313" key="1">
    <source>
        <dbReference type="EMBL" id="EZA47260.1"/>
    </source>
</evidence>
<dbReference type="AlphaFoldDB" id="A0A026VUC8"/>
<gene>
    <name evidence="1" type="ORF">X777_16423</name>
</gene>
<dbReference type="EMBL" id="KK107906">
    <property type="protein sequence ID" value="EZA47260.1"/>
    <property type="molecule type" value="Genomic_DNA"/>
</dbReference>
<proteinExistence type="predicted"/>
<evidence type="ECO:0000313" key="2">
    <source>
        <dbReference type="Proteomes" id="UP000053097"/>
    </source>
</evidence>
<sequence length="61" mass="7121">MLHETDEQQNNVDEIHQGIYTNNAILTISLFSRNIETEKSSCRRILRLFPQEAKTDANIFI</sequence>
<dbReference type="Proteomes" id="UP000053097">
    <property type="component" value="Unassembled WGS sequence"/>
</dbReference>
<protein>
    <submittedName>
        <fullName evidence="1">Uncharacterized protein</fullName>
    </submittedName>
</protein>
<organism evidence="1 2">
    <name type="scientific">Ooceraea biroi</name>
    <name type="common">Clonal raider ant</name>
    <name type="synonym">Cerapachys biroi</name>
    <dbReference type="NCBI Taxonomy" id="2015173"/>
    <lineage>
        <taxon>Eukaryota</taxon>
        <taxon>Metazoa</taxon>
        <taxon>Ecdysozoa</taxon>
        <taxon>Arthropoda</taxon>
        <taxon>Hexapoda</taxon>
        <taxon>Insecta</taxon>
        <taxon>Pterygota</taxon>
        <taxon>Neoptera</taxon>
        <taxon>Endopterygota</taxon>
        <taxon>Hymenoptera</taxon>
        <taxon>Apocrita</taxon>
        <taxon>Aculeata</taxon>
        <taxon>Formicoidea</taxon>
        <taxon>Formicidae</taxon>
        <taxon>Dorylinae</taxon>
        <taxon>Ooceraea</taxon>
    </lineage>
</organism>
<accession>A0A026VUC8</accession>